<dbReference type="RefSeq" id="WP_021053412.1">
    <property type="nucleotide sequence ID" value="NZ_KE356561.1"/>
</dbReference>
<dbReference type="EMBL" id="KE356561">
    <property type="protein sequence ID" value="ERG93918.1"/>
    <property type="molecule type" value="Genomic_DNA"/>
</dbReference>
<dbReference type="AlphaFoldDB" id="U1NBC5"/>
<gene>
    <name evidence="1" type="ORF">J07HQW2_00352</name>
</gene>
<accession>U1NBC5</accession>
<name>U1NBC5_9EURY</name>
<evidence type="ECO:0000313" key="2">
    <source>
        <dbReference type="Proteomes" id="UP000030710"/>
    </source>
</evidence>
<reference evidence="1 2" key="1">
    <citation type="journal article" date="2013" name="PLoS ONE">
        <title>Assembly-driven community genomics of a hypersaline microbial ecosystem.</title>
        <authorList>
            <person name="Podell S."/>
            <person name="Ugalde J.A."/>
            <person name="Narasingarao P."/>
            <person name="Banfield J.F."/>
            <person name="Heidelberg K.B."/>
            <person name="Allen E.E."/>
        </authorList>
    </citation>
    <scope>NUCLEOTIDE SEQUENCE [LARGE SCALE GENOMIC DNA]</scope>
    <source>
        <strain evidence="2">J07HQW2</strain>
    </source>
</reference>
<organism evidence="1 2">
    <name type="scientific">Haloquadratum walsbyi J07HQW2</name>
    <dbReference type="NCBI Taxonomy" id="1238425"/>
    <lineage>
        <taxon>Archaea</taxon>
        <taxon>Methanobacteriati</taxon>
        <taxon>Methanobacteriota</taxon>
        <taxon>Stenosarchaea group</taxon>
        <taxon>Halobacteria</taxon>
        <taxon>Halobacteriales</taxon>
        <taxon>Haloferacaceae</taxon>
        <taxon>Haloquadratum</taxon>
    </lineage>
</organism>
<evidence type="ECO:0000313" key="1">
    <source>
        <dbReference type="EMBL" id="ERG93918.1"/>
    </source>
</evidence>
<protein>
    <submittedName>
        <fullName evidence="1">Uncharacterized protein</fullName>
    </submittedName>
</protein>
<dbReference type="HOGENOM" id="CLU_2730297_0_0_2"/>
<sequence length="72" mass="7572">MVTQLSITLDNEPTEDAGSVTEAHGLTWAEFLEAAADAFESADDPASETDQLKMDTLERAQELSDQTGGAGA</sequence>
<dbReference type="Proteomes" id="UP000030710">
    <property type="component" value="Unassembled WGS sequence"/>
</dbReference>
<proteinExistence type="predicted"/>